<dbReference type="Gene3D" id="3.40.50.300">
    <property type="entry name" value="P-loop containing nucleotide triphosphate hydrolases"/>
    <property type="match status" value="1"/>
</dbReference>
<evidence type="ECO:0000313" key="6">
    <source>
        <dbReference type="EMBL" id="SEM02424.1"/>
    </source>
</evidence>
<dbReference type="GO" id="GO:0005524">
    <property type="term" value="F:ATP binding"/>
    <property type="evidence" value="ECO:0007669"/>
    <property type="project" value="UniProtKB-KW"/>
</dbReference>
<dbReference type="InterPro" id="IPR013563">
    <property type="entry name" value="Oligopep_ABC_C"/>
</dbReference>
<keyword evidence="2" id="KW-0547">Nucleotide-binding</keyword>
<evidence type="ECO:0000256" key="1">
    <source>
        <dbReference type="ARBA" id="ARBA00022448"/>
    </source>
</evidence>
<evidence type="ECO:0000256" key="4">
    <source>
        <dbReference type="SAM" id="MobiDB-lite"/>
    </source>
</evidence>
<dbReference type="Pfam" id="PF00005">
    <property type="entry name" value="ABC_tran"/>
    <property type="match status" value="1"/>
</dbReference>
<sequence length="356" mass="38252">MTIIKPESQVLLEAQGISKYFQVGGGFRPKQLRALNEVSFSLSERQVVALVGESGSGKSTIARLLVRLMDPSGGKILFRGQDVLREEPRHASLSYRSQVQMIFQDPFGSLNPVHTIGNHLERPLMLHGKAKSAAELRDRVHELLATVDLSPAADVASRYPHQLSGGQRQRVAIARALAPGPSVILADEPISMLDVSIRVGVLNLMERLKEERGIGYLYITHDIASARYFADRTMVMYAGHIVEGAPSEELMLKPAHPYTQLLLSAVPDPNGSMKSALNAKSGAPKLIDPPPGCPFADRCPSVMAVCRQEMPGATPLGQDRWVRCHLFGQGAATGTASAQEPGAAGPRSALAEGAAS</sequence>
<organism evidence="6 7">
    <name type="scientific">Stigmatella aurantiaca</name>
    <dbReference type="NCBI Taxonomy" id="41"/>
    <lineage>
        <taxon>Bacteria</taxon>
        <taxon>Pseudomonadati</taxon>
        <taxon>Myxococcota</taxon>
        <taxon>Myxococcia</taxon>
        <taxon>Myxococcales</taxon>
        <taxon>Cystobacterineae</taxon>
        <taxon>Archangiaceae</taxon>
        <taxon>Stigmatella</taxon>
    </lineage>
</organism>
<dbReference type="FunFam" id="3.40.50.300:FF:000016">
    <property type="entry name" value="Oligopeptide ABC transporter ATP-binding component"/>
    <property type="match status" value="1"/>
</dbReference>
<evidence type="ECO:0000256" key="3">
    <source>
        <dbReference type="ARBA" id="ARBA00022840"/>
    </source>
</evidence>
<feature type="region of interest" description="Disordered" evidence="4">
    <location>
        <begin position="333"/>
        <end position="356"/>
    </location>
</feature>
<dbReference type="InterPro" id="IPR027417">
    <property type="entry name" value="P-loop_NTPase"/>
</dbReference>
<dbReference type="PANTHER" id="PTHR43776">
    <property type="entry name" value="TRANSPORT ATP-BINDING PROTEIN"/>
    <property type="match status" value="1"/>
</dbReference>
<accession>A0A1H7UZW2</accession>
<feature type="domain" description="ABC transporter" evidence="5">
    <location>
        <begin position="12"/>
        <end position="263"/>
    </location>
</feature>
<dbReference type="InterPro" id="IPR050319">
    <property type="entry name" value="ABC_transp_ATP-bind"/>
</dbReference>
<dbReference type="GO" id="GO:0055085">
    <property type="term" value="P:transmembrane transport"/>
    <property type="evidence" value="ECO:0007669"/>
    <property type="project" value="UniProtKB-ARBA"/>
</dbReference>
<dbReference type="NCBIfam" id="TIGR01727">
    <property type="entry name" value="oligo_HPY"/>
    <property type="match status" value="1"/>
</dbReference>
<keyword evidence="7" id="KW-1185">Reference proteome</keyword>
<dbReference type="RefSeq" id="WP_075008222.1">
    <property type="nucleotide sequence ID" value="NZ_FOAP01000010.1"/>
</dbReference>
<dbReference type="InterPro" id="IPR003439">
    <property type="entry name" value="ABC_transporter-like_ATP-bd"/>
</dbReference>
<dbReference type="AlphaFoldDB" id="A0A1H7UZW2"/>
<dbReference type="GO" id="GO:0016887">
    <property type="term" value="F:ATP hydrolysis activity"/>
    <property type="evidence" value="ECO:0007669"/>
    <property type="project" value="InterPro"/>
</dbReference>
<keyword evidence="1" id="KW-0813">Transport</keyword>
<dbReference type="InterPro" id="IPR003593">
    <property type="entry name" value="AAA+_ATPase"/>
</dbReference>
<dbReference type="PROSITE" id="PS50893">
    <property type="entry name" value="ABC_TRANSPORTER_2"/>
    <property type="match status" value="1"/>
</dbReference>
<dbReference type="OrthoDB" id="9814623at2"/>
<dbReference type="CDD" id="cd03257">
    <property type="entry name" value="ABC_NikE_OppD_transporters"/>
    <property type="match status" value="1"/>
</dbReference>
<gene>
    <name evidence="6" type="ORF">SAMN05444354_110271</name>
</gene>
<proteinExistence type="predicted"/>
<dbReference type="PANTHER" id="PTHR43776:SF8">
    <property type="entry name" value="ABC TRANSPORTER, ATP-BINDING PROTEIN"/>
    <property type="match status" value="1"/>
</dbReference>
<name>A0A1H7UZW2_STIAU</name>
<dbReference type="PROSITE" id="PS00211">
    <property type="entry name" value="ABC_TRANSPORTER_1"/>
    <property type="match status" value="1"/>
</dbReference>
<evidence type="ECO:0000259" key="5">
    <source>
        <dbReference type="PROSITE" id="PS50893"/>
    </source>
</evidence>
<keyword evidence="3 6" id="KW-0067">ATP-binding</keyword>
<dbReference type="Pfam" id="PF08352">
    <property type="entry name" value="oligo_HPY"/>
    <property type="match status" value="1"/>
</dbReference>
<evidence type="ECO:0000256" key="2">
    <source>
        <dbReference type="ARBA" id="ARBA00022741"/>
    </source>
</evidence>
<dbReference type="InterPro" id="IPR017871">
    <property type="entry name" value="ABC_transporter-like_CS"/>
</dbReference>
<dbReference type="SUPFAM" id="SSF52540">
    <property type="entry name" value="P-loop containing nucleoside triphosphate hydrolases"/>
    <property type="match status" value="1"/>
</dbReference>
<reference evidence="7" key="1">
    <citation type="submission" date="2016-10" db="EMBL/GenBank/DDBJ databases">
        <authorList>
            <person name="Varghese N."/>
            <person name="Submissions S."/>
        </authorList>
    </citation>
    <scope>NUCLEOTIDE SEQUENCE [LARGE SCALE GENOMIC DNA]</scope>
    <source>
        <strain evidence="7">DSM 17044</strain>
    </source>
</reference>
<protein>
    <submittedName>
        <fullName evidence="6">Peptide/nickel transport system ATP-binding protein</fullName>
    </submittedName>
</protein>
<dbReference type="Proteomes" id="UP000182719">
    <property type="component" value="Unassembled WGS sequence"/>
</dbReference>
<dbReference type="SMART" id="SM00382">
    <property type="entry name" value="AAA"/>
    <property type="match status" value="1"/>
</dbReference>
<dbReference type="EMBL" id="FOAP01000010">
    <property type="protein sequence ID" value="SEM02424.1"/>
    <property type="molecule type" value="Genomic_DNA"/>
</dbReference>
<dbReference type="GO" id="GO:0015833">
    <property type="term" value="P:peptide transport"/>
    <property type="evidence" value="ECO:0007669"/>
    <property type="project" value="InterPro"/>
</dbReference>
<evidence type="ECO:0000313" key="7">
    <source>
        <dbReference type="Proteomes" id="UP000182719"/>
    </source>
</evidence>